<accession>A0A2L0EQ98</accession>
<sequence length="335" mass="34128">MGAAARTTPMITKQLKSLLMIPSPNALRPRSPVPASEAAGRDCAPADRVGAARAEPHAPPREGEAPAPGPAGEPAPSRTPAVPSFLRASLDGPGSAASDGPTSDAAAMSAVPEGMRRFTLRGTAGISDAPRGPALPFKAGDESTSTAAPTPPRPAPRSADPASLVPPGMRGFTALRGTQPTSSAASTAPVLPFGPPAPPAPAKPAAASAEVPEGMRGFTSSTGTQPASGAPPAAVLPFSSSARRQASDAPASPPAAALSLEQYASLCAELAASPGDAEALFARYGLGQPEARLAVDSAWRDRLARDPSAHRRWQELYWQHRSRSSPARRDPNEPR</sequence>
<evidence type="ECO:0000256" key="1">
    <source>
        <dbReference type="SAM" id="MobiDB-lite"/>
    </source>
</evidence>
<proteinExistence type="predicted"/>
<feature type="compositionally biased region" description="Polar residues" evidence="1">
    <location>
        <begin position="218"/>
        <end position="227"/>
    </location>
</feature>
<feature type="compositionally biased region" description="Basic and acidic residues" evidence="1">
    <location>
        <begin position="54"/>
        <end position="64"/>
    </location>
</feature>
<dbReference type="AlphaFoldDB" id="A0A2L0EQ98"/>
<dbReference type="Proteomes" id="UP000238348">
    <property type="component" value="Chromosome"/>
</dbReference>
<gene>
    <name evidence="2" type="ORF">SOCE26_028790</name>
</gene>
<feature type="region of interest" description="Disordered" evidence="1">
    <location>
        <begin position="21"/>
        <end position="253"/>
    </location>
</feature>
<name>A0A2L0EQ98_SORCE</name>
<dbReference type="EMBL" id="CP012673">
    <property type="protein sequence ID" value="AUX41466.1"/>
    <property type="molecule type" value="Genomic_DNA"/>
</dbReference>
<feature type="compositionally biased region" description="Low complexity" evidence="1">
    <location>
        <begin position="239"/>
        <end position="253"/>
    </location>
</feature>
<reference evidence="2 3" key="1">
    <citation type="submission" date="2015-09" db="EMBL/GenBank/DDBJ databases">
        <title>Sorangium comparison.</title>
        <authorList>
            <person name="Zaburannyi N."/>
            <person name="Bunk B."/>
            <person name="Overmann J."/>
            <person name="Mueller R."/>
        </authorList>
    </citation>
    <scope>NUCLEOTIDE SEQUENCE [LARGE SCALE GENOMIC DNA]</scope>
    <source>
        <strain evidence="2 3">So ce26</strain>
    </source>
</reference>
<organism evidence="2 3">
    <name type="scientific">Sorangium cellulosum</name>
    <name type="common">Polyangium cellulosum</name>
    <dbReference type="NCBI Taxonomy" id="56"/>
    <lineage>
        <taxon>Bacteria</taxon>
        <taxon>Pseudomonadati</taxon>
        <taxon>Myxococcota</taxon>
        <taxon>Polyangia</taxon>
        <taxon>Polyangiales</taxon>
        <taxon>Polyangiaceae</taxon>
        <taxon>Sorangium</taxon>
    </lineage>
</organism>
<evidence type="ECO:0000313" key="2">
    <source>
        <dbReference type="EMBL" id="AUX41466.1"/>
    </source>
</evidence>
<protein>
    <submittedName>
        <fullName evidence="2">Uncharacterized protein</fullName>
    </submittedName>
</protein>
<feature type="compositionally biased region" description="Polar residues" evidence="1">
    <location>
        <begin position="176"/>
        <end position="186"/>
    </location>
</feature>
<feature type="compositionally biased region" description="Pro residues" evidence="1">
    <location>
        <begin position="192"/>
        <end position="202"/>
    </location>
</feature>
<evidence type="ECO:0000313" key="3">
    <source>
        <dbReference type="Proteomes" id="UP000238348"/>
    </source>
</evidence>